<sequence>MLKMHKDILQHEFISGTGLNIYQALQILLTYKGKKTIFDTLPKELTSLKKTTSNIAQIRWVSNPLDTELCNACRQGDIKGVQQAIEKGADPNCHINNALGETIPMAVCANKGYTEIAALLVAKGVKPTHTVGFDGSTPLHVACRANQMSMVTFLIDQGYDINSPNKLNRTPLMEASAGGNIDLVKLLCQKGADINQYDQLQKTALRFSKDSLFEKKTLCIYCMYMHKQGDLFFFFFSINIIYLYIHCQLLSLCLCAIY</sequence>
<accession>X6LYE8</accession>
<keyword evidence="4" id="KW-0812">Transmembrane</keyword>
<protein>
    <submittedName>
        <fullName evidence="5">Ankyrin</fullName>
    </submittedName>
</protein>
<reference evidence="5 6" key="1">
    <citation type="journal article" date="2013" name="Curr. Biol.">
        <title>The Genome of the Foraminiferan Reticulomyxa filosa.</title>
        <authorList>
            <person name="Glockner G."/>
            <person name="Hulsmann N."/>
            <person name="Schleicher M."/>
            <person name="Noegel A.A."/>
            <person name="Eichinger L."/>
            <person name="Gallinger C."/>
            <person name="Pawlowski J."/>
            <person name="Sierra R."/>
            <person name="Euteneuer U."/>
            <person name="Pillet L."/>
            <person name="Moustafa A."/>
            <person name="Platzer M."/>
            <person name="Groth M."/>
            <person name="Szafranski K."/>
            <person name="Schliwa M."/>
        </authorList>
    </citation>
    <scope>NUCLEOTIDE SEQUENCE [LARGE SCALE GENOMIC DNA]</scope>
</reference>
<dbReference type="PROSITE" id="PS50088">
    <property type="entry name" value="ANK_REPEAT"/>
    <property type="match status" value="2"/>
</dbReference>
<evidence type="ECO:0000256" key="3">
    <source>
        <dbReference type="PROSITE-ProRule" id="PRU00023"/>
    </source>
</evidence>
<dbReference type="Proteomes" id="UP000023152">
    <property type="component" value="Unassembled WGS sequence"/>
</dbReference>
<dbReference type="OrthoDB" id="20872at2759"/>
<feature type="transmembrane region" description="Helical" evidence="4">
    <location>
        <begin position="231"/>
        <end position="257"/>
    </location>
</feature>
<evidence type="ECO:0000313" key="6">
    <source>
        <dbReference type="Proteomes" id="UP000023152"/>
    </source>
</evidence>
<dbReference type="InterPro" id="IPR002110">
    <property type="entry name" value="Ankyrin_rpt"/>
</dbReference>
<dbReference type="PANTHER" id="PTHR24171">
    <property type="entry name" value="ANKYRIN REPEAT DOMAIN-CONTAINING PROTEIN 39-RELATED"/>
    <property type="match status" value="1"/>
</dbReference>
<dbReference type="PROSITE" id="PS50297">
    <property type="entry name" value="ANK_REP_REGION"/>
    <property type="match status" value="2"/>
</dbReference>
<dbReference type="AlphaFoldDB" id="X6LYE8"/>
<dbReference type="PANTHER" id="PTHR24171:SF9">
    <property type="entry name" value="ANKYRIN REPEAT DOMAIN-CONTAINING PROTEIN 39"/>
    <property type="match status" value="1"/>
</dbReference>
<keyword evidence="4" id="KW-1133">Transmembrane helix</keyword>
<keyword evidence="1" id="KW-0677">Repeat</keyword>
<evidence type="ECO:0000256" key="1">
    <source>
        <dbReference type="ARBA" id="ARBA00022737"/>
    </source>
</evidence>
<dbReference type="Gene3D" id="1.25.40.20">
    <property type="entry name" value="Ankyrin repeat-containing domain"/>
    <property type="match status" value="1"/>
</dbReference>
<comment type="caution">
    <text evidence="5">The sequence shown here is derived from an EMBL/GenBank/DDBJ whole genome shotgun (WGS) entry which is preliminary data.</text>
</comment>
<keyword evidence="2 3" id="KW-0040">ANK repeat</keyword>
<keyword evidence="6" id="KW-1185">Reference proteome</keyword>
<dbReference type="PRINTS" id="PR01415">
    <property type="entry name" value="ANKYRIN"/>
</dbReference>
<evidence type="ECO:0000256" key="2">
    <source>
        <dbReference type="ARBA" id="ARBA00023043"/>
    </source>
</evidence>
<name>X6LYE8_RETFI</name>
<proteinExistence type="predicted"/>
<evidence type="ECO:0000256" key="4">
    <source>
        <dbReference type="SAM" id="Phobius"/>
    </source>
</evidence>
<organism evidence="5 6">
    <name type="scientific">Reticulomyxa filosa</name>
    <dbReference type="NCBI Taxonomy" id="46433"/>
    <lineage>
        <taxon>Eukaryota</taxon>
        <taxon>Sar</taxon>
        <taxon>Rhizaria</taxon>
        <taxon>Retaria</taxon>
        <taxon>Foraminifera</taxon>
        <taxon>Monothalamids</taxon>
        <taxon>Reticulomyxidae</taxon>
        <taxon>Reticulomyxa</taxon>
    </lineage>
</organism>
<dbReference type="SUPFAM" id="SSF48403">
    <property type="entry name" value="Ankyrin repeat"/>
    <property type="match status" value="1"/>
</dbReference>
<gene>
    <name evidence="5" type="ORF">RFI_30462</name>
</gene>
<dbReference type="Pfam" id="PF12796">
    <property type="entry name" value="Ank_2"/>
    <property type="match status" value="1"/>
</dbReference>
<feature type="non-terminal residue" evidence="5">
    <location>
        <position position="258"/>
    </location>
</feature>
<dbReference type="InterPro" id="IPR036770">
    <property type="entry name" value="Ankyrin_rpt-contain_sf"/>
</dbReference>
<evidence type="ECO:0000313" key="5">
    <source>
        <dbReference type="EMBL" id="ETO06928.1"/>
    </source>
</evidence>
<feature type="repeat" description="ANK" evidence="3">
    <location>
        <begin position="167"/>
        <end position="199"/>
    </location>
</feature>
<dbReference type="SMART" id="SM00248">
    <property type="entry name" value="ANK"/>
    <property type="match status" value="4"/>
</dbReference>
<dbReference type="EMBL" id="ASPP01026669">
    <property type="protein sequence ID" value="ETO06928.1"/>
    <property type="molecule type" value="Genomic_DNA"/>
</dbReference>
<keyword evidence="4" id="KW-0472">Membrane</keyword>
<feature type="repeat" description="ANK" evidence="3">
    <location>
        <begin position="134"/>
        <end position="166"/>
    </location>
</feature>